<feature type="domain" description="ResB-like" evidence="7">
    <location>
        <begin position="430"/>
        <end position="507"/>
    </location>
</feature>
<evidence type="ECO:0000256" key="1">
    <source>
        <dbReference type="ARBA" id="ARBA00004141"/>
    </source>
</evidence>
<keyword evidence="4 6" id="KW-1133">Transmembrane helix</keyword>
<evidence type="ECO:0000256" key="2">
    <source>
        <dbReference type="ARBA" id="ARBA00022692"/>
    </source>
</evidence>
<evidence type="ECO:0000256" key="6">
    <source>
        <dbReference type="SAM" id="Phobius"/>
    </source>
</evidence>
<dbReference type="PANTHER" id="PTHR31566">
    <property type="entry name" value="CYTOCHROME C BIOGENESIS PROTEIN CCS1, CHLOROPLASTIC"/>
    <property type="match status" value="1"/>
</dbReference>
<feature type="transmembrane region" description="Helical" evidence="6">
    <location>
        <begin position="220"/>
        <end position="238"/>
    </location>
</feature>
<reference evidence="8 9" key="1">
    <citation type="submission" date="2019-12" db="EMBL/GenBank/DDBJ databases">
        <title>Whole-genome analyses of novel actinobacteria.</title>
        <authorList>
            <person name="Sahin N."/>
            <person name="Saygin H."/>
        </authorList>
    </citation>
    <scope>NUCLEOTIDE SEQUENCE [LARGE SCALE GENOMIC DNA]</scope>
    <source>
        <strain evidence="8 9">KC615</strain>
    </source>
</reference>
<protein>
    <submittedName>
        <fullName evidence="8">Cytochrome C biogenesis protein</fullName>
    </submittedName>
</protein>
<dbReference type="EMBL" id="WUUL01000001">
    <property type="protein sequence ID" value="MXQ52213.1"/>
    <property type="molecule type" value="Genomic_DNA"/>
</dbReference>
<sequence length="522" mass="59815">MIENTKCECGHNNPIGTVLCEHCGRPLDETTNSNDKLDKEMRYEGKARRSLTYQKSIIDQVWNFFSSVKIAIILIIITFIMSAIGTIFPQEQFIPSSSPDTYYEETYGTLGKWFHQLGLSTMYSSWWFATLLSMIGISLVICSLDRVIPLYRALKNQKVSKSTVFIERQRISVTEEVSQEEASFKMDELANKLSKKRYHVRKEKDALLAEKGRFSRWGPYINHIGLIIFLVGILLRYLPGWNLDDYVWVQEGQTVRVPQTQYYVKNEGSTVEYYKETEKSQKGPIVSKYQTKAVLYKKDSNGKLVPLMNKSILVNDPLDFEGLKLYQSDFRAGDLTGIQFAIIDRKSKKNLGEFSVDLSNITANHIYRAGGLRVKIKDYFPDFAIENNVPVTKSQDPNQPAFLFETIDEGKEKGENSLVISGMDFPNPESNKYNIQLAGFETVNTAGLMVRIEKSLPIYLIGGVVSMLGLVMGFYWQHRRVWVRVQDGKLHIGAHTNKNWFAIRRELSQVGFSRLVKETEEK</sequence>
<dbReference type="Pfam" id="PF05140">
    <property type="entry name" value="ResB"/>
    <property type="match status" value="2"/>
</dbReference>
<dbReference type="InterPro" id="IPR023494">
    <property type="entry name" value="Cyt_c_bgen_Ccs1/CcsB/ResB"/>
</dbReference>
<feature type="transmembrane region" description="Helical" evidence="6">
    <location>
        <begin position="456"/>
        <end position="476"/>
    </location>
</feature>
<dbReference type="RefSeq" id="WP_160799265.1">
    <property type="nucleotide sequence ID" value="NZ_WUUL01000001.1"/>
</dbReference>
<keyword evidence="9" id="KW-1185">Reference proteome</keyword>
<evidence type="ECO:0000256" key="4">
    <source>
        <dbReference type="ARBA" id="ARBA00022989"/>
    </source>
</evidence>
<dbReference type="AlphaFoldDB" id="A0A6I4VMG8"/>
<keyword evidence="2 6" id="KW-0812">Transmembrane</keyword>
<evidence type="ECO:0000313" key="8">
    <source>
        <dbReference type="EMBL" id="MXQ52213.1"/>
    </source>
</evidence>
<feature type="transmembrane region" description="Helical" evidence="6">
    <location>
        <begin position="70"/>
        <end position="88"/>
    </location>
</feature>
<feature type="transmembrane region" description="Helical" evidence="6">
    <location>
        <begin position="126"/>
        <end position="148"/>
    </location>
</feature>
<evidence type="ECO:0000256" key="5">
    <source>
        <dbReference type="ARBA" id="ARBA00023136"/>
    </source>
</evidence>
<keyword evidence="5 6" id="KW-0472">Membrane</keyword>
<comment type="caution">
    <text evidence="8">The sequence shown here is derived from an EMBL/GenBank/DDBJ whole genome shotgun (WGS) entry which is preliminary data.</text>
</comment>
<keyword evidence="3" id="KW-0201">Cytochrome c-type biogenesis</keyword>
<evidence type="ECO:0000259" key="7">
    <source>
        <dbReference type="Pfam" id="PF05140"/>
    </source>
</evidence>
<comment type="subcellular location">
    <subcellularLocation>
        <location evidence="1">Membrane</location>
        <topology evidence="1">Multi-pass membrane protein</topology>
    </subcellularLocation>
</comment>
<dbReference type="PANTHER" id="PTHR31566:SF0">
    <property type="entry name" value="CYTOCHROME C BIOGENESIS PROTEIN CCS1, CHLOROPLASTIC"/>
    <property type="match status" value="1"/>
</dbReference>
<evidence type="ECO:0000313" key="9">
    <source>
        <dbReference type="Proteomes" id="UP000430692"/>
    </source>
</evidence>
<dbReference type="GO" id="GO:0017004">
    <property type="term" value="P:cytochrome complex assembly"/>
    <property type="evidence" value="ECO:0007669"/>
    <property type="project" value="UniProtKB-KW"/>
</dbReference>
<evidence type="ECO:0000256" key="3">
    <source>
        <dbReference type="ARBA" id="ARBA00022748"/>
    </source>
</evidence>
<feature type="domain" description="ResB-like" evidence="7">
    <location>
        <begin position="68"/>
        <end position="410"/>
    </location>
</feature>
<dbReference type="Proteomes" id="UP000430692">
    <property type="component" value="Unassembled WGS sequence"/>
</dbReference>
<gene>
    <name evidence="8" type="ORF">GSM42_00300</name>
</gene>
<accession>A0A6I4VMG8</accession>
<proteinExistence type="predicted"/>
<dbReference type="InterPro" id="IPR007816">
    <property type="entry name" value="ResB-like_domain"/>
</dbReference>
<organism evidence="8 9">
    <name type="scientific">Shimazuella alba</name>
    <dbReference type="NCBI Taxonomy" id="2690964"/>
    <lineage>
        <taxon>Bacteria</taxon>
        <taxon>Bacillati</taxon>
        <taxon>Bacillota</taxon>
        <taxon>Bacilli</taxon>
        <taxon>Bacillales</taxon>
        <taxon>Thermoactinomycetaceae</taxon>
        <taxon>Shimazuella</taxon>
    </lineage>
</organism>
<name>A0A6I4VMG8_9BACL</name>
<dbReference type="GO" id="GO:0016020">
    <property type="term" value="C:membrane"/>
    <property type="evidence" value="ECO:0007669"/>
    <property type="project" value="UniProtKB-SubCell"/>
</dbReference>